<sequence>MGALDLPLIAENQSAAYVTSNDADAILESALCDQIPDHVATDAGVVVTAHQFRQNWHHRITGTPALAFDFVVPSIARPFMVSNDSGQTAGVRTAGGLSVPVLTGETRLLYCDGSAIVPLTDSLSAGAGGGGYQGALLSRSAATTIPLLPDNPSNPGTPIYVYTAIDWDSVAHDTDDFFDGTAGMESRITIPAGVSKVILSGQVTWDYNGTGWRLLRLQKGGGGSYAGQVSQSVKGDSATTQSFVSPVLSVIPGDYFELGVLQDAGVNINLPGSDKTWIGIHVIA</sequence>
<dbReference type="Proteomes" id="UP001161409">
    <property type="component" value="Unassembled WGS sequence"/>
</dbReference>
<evidence type="ECO:0000313" key="2">
    <source>
        <dbReference type="Proteomes" id="UP001161409"/>
    </source>
</evidence>
<keyword evidence="2" id="KW-1185">Reference proteome</keyword>
<evidence type="ECO:0000313" key="1">
    <source>
        <dbReference type="EMBL" id="GLQ07504.1"/>
    </source>
</evidence>
<dbReference type="EMBL" id="BSNF01000008">
    <property type="protein sequence ID" value="GLQ07504.1"/>
    <property type="molecule type" value="Genomic_DNA"/>
</dbReference>
<protein>
    <submittedName>
        <fullName evidence="1">Uncharacterized protein</fullName>
    </submittedName>
</protein>
<dbReference type="RefSeq" id="WP_169561571.1">
    <property type="nucleotide sequence ID" value="NZ_BSNF01000008.1"/>
</dbReference>
<reference evidence="1" key="1">
    <citation type="journal article" date="2014" name="Int. J. Syst. Evol. Microbiol.">
        <title>Complete genome of a new Firmicutes species belonging to the dominant human colonic microbiota ('Ruminococcus bicirculans') reveals two chromosomes and a selective capacity to utilize plant glucans.</title>
        <authorList>
            <consortium name="NISC Comparative Sequencing Program"/>
            <person name="Wegmann U."/>
            <person name="Louis P."/>
            <person name="Goesmann A."/>
            <person name="Henrissat B."/>
            <person name="Duncan S.H."/>
            <person name="Flint H.J."/>
        </authorList>
    </citation>
    <scope>NUCLEOTIDE SEQUENCE</scope>
    <source>
        <strain evidence="1">NBRC 103408</strain>
    </source>
</reference>
<reference evidence="1" key="2">
    <citation type="submission" date="2023-01" db="EMBL/GenBank/DDBJ databases">
        <title>Draft genome sequence of Sneathiella chinensis strain NBRC 103408.</title>
        <authorList>
            <person name="Sun Q."/>
            <person name="Mori K."/>
        </authorList>
    </citation>
    <scope>NUCLEOTIDE SEQUENCE</scope>
    <source>
        <strain evidence="1">NBRC 103408</strain>
    </source>
</reference>
<name>A0ABQ5U5U6_9PROT</name>
<organism evidence="1 2">
    <name type="scientific">Sneathiella chinensis</name>
    <dbReference type="NCBI Taxonomy" id="349750"/>
    <lineage>
        <taxon>Bacteria</taxon>
        <taxon>Pseudomonadati</taxon>
        <taxon>Pseudomonadota</taxon>
        <taxon>Alphaproteobacteria</taxon>
        <taxon>Sneathiellales</taxon>
        <taxon>Sneathiellaceae</taxon>
        <taxon>Sneathiella</taxon>
    </lineage>
</organism>
<comment type="caution">
    <text evidence="1">The sequence shown here is derived from an EMBL/GenBank/DDBJ whole genome shotgun (WGS) entry which is preliminary data.</text>
</comment>
<proteinExistence type="predicted"/>
<accession>A0ABQ5U5U6</accession>
<gene>
    <name evidence="1" type="ORF">GCM10007924_27250</name>
</gene>